<accession>A0AA95NFT8</accession>
<dbReference type="EMBL" id="CP116346">
    <property type="protein sequence ID" value="WIT13464.1"/>
    <property type="molecule type" value="Genomic_DNA"/>
</dbReference>
<dbReference type="PANTHER" id="PTHR13538">
    <property type="entry name" value="N-ACETYLTRANSFERASE 6"/>
    <property type="match status" value="1"/>
</dbReference>
<keyword evidence="2" id="KW-0012">Acyltransferase</keyword>
<reference evidence="2" key="1">
    <citation type="submission" date="2023-01" db="EMBL/GenBank/DDBJ databases">
        <title>Whole genome sequence of Paucibacter sp. S2-9 isolated from pond sediment.</title>
        <authorList>
            <person name="Jung J.Y."/>
        </authorList>
    </citation>
    <scope>NUCLEOTIDE SEQUENCE</scope>
    <source>
        <strain evidence="2">S2-9</strain>
    </source>
</reference>
<evidence type="ECO:0000313" key="3">
    <source>
        <dbReference type="Proteomes" id="UP001177769"/>
    </source>
</evidence>
<name>A0AA95NFT8_9BURK</name>
<evidence type="ECO:0000259" key="1">
    <source>
        <dbReference type="PROSITE" id="PS51186"/>
    </source>
</evidence>
<dbReference type="InterPro" id="IPR039840">
    <property type="entry name" value="NAA80"/>
</dbReference>
<dbReference type="EC" id="2.3.1.-" evidence="2"/>
<dbReference type="GO" id="GO:1905502">
    <property type="term" value="F:acetyl-CoA binding"/>
    <property type="evidence" value="ECO:0007669"/>
    <property type="project" value="TreeGrafter"/>
</dbReference>
<dbReference type="InterPro" id="IPR016181">
    <property type="entry name" value="Acyl_CoA_acyltransferase"/>
</dbReference>
<protein>
    <submittedName>
        <fullName evidence="2">GNAT family N-acetyltransferase</fullName>
        <ecNumber evidence="2">2.3.1.-</ecNumber>
    </submittedName>
</protein>
<keyword evidence="2" id="KW-0808">Transferase</keyword>
<organism evidence="2 3">
    <name type="scientific">Paucibacter sediminis</name>
    <dbReference type="NCBI Taxonomy" id="3019553"/>
    <lineage>
        <taxon>Bacteria</taxon>
        <taxon>Pseudomonadati</taxon>
        <taxon>Pseudomonadota</taxon>
        <taxon>Betaproteobacteria</taxon>
        <taxon>Burkholderiales</taxon>
        <taxon>Sphaerotilaceae</taxon>
        <taxon>Roseateles</taxon>
    </lineage>
</organism>
<gene>
    <name evidence="2" type="ORF">PFX98_07580</name>
</gene>
<dbReference type="RefSeq" id="WP_285234579.1">
    <property type="nucleotide sequence ID" value="NZ_CP116346.1"/>
</dbReference>
<dbReference type="Proteomes" id="UP001177769">
    <property type="component" value="Chromosome"/>
</dbReference>
<dbReference type="SUPFAM" id="SSF55729">
    <property type="entry name" value="Acyl-CoA N-acyltransferases (Nat)"/>
    <property type="match status" value="1"/>
</dbReference>
<dbReference type="GO" id="GO:0005737">
    <property type="term" value="C:cytoplasm"/>
    <property type="evidence" value="ECO:0007669"/>
    <property type="project" value="TreeGrafter"/>
</dbReference>
<sequence length="155" mass="16557">MPDGLVLDLLAHHPEALAELAELFEAEWPAWYRGGRGNARQDLQAYAHKGALPVGVLALRAGAVCGVAALKAESIPSHRHLSPWAAAGLVPAALRGQGIGLQLLLALEQQARQLGFARIYCGTSTAATLLERAGWRVLERITHEGKALAIYEKAL</sequence>
<dbReference type="Pfam" id="PF00583">
    <property type="entry name" value="Acetyltransf_1"/>
    <property type="match status" value="1"/>
</dbReference>
<dbReference type="AlphaFoldDB" id="A0AA95NFT8"/>
<dbReference type="InterPro" id="IPR000182">
    <property type="entry name" value="GNAT_dom"/>
</dbReference>
<dbReference type="Gene3D" id="3.40.630.30">
    <property type="match status" value="1"/>
</dbReference>
<dbReference type="KEGG" id="pais:PFX98_07580"/>
<dbReference type="PROSITE" id="PS51186">
    <property type="entry name" value="GNAT"/>
    <property type="match status" value="1"/>
</dbReference>
<dbReference type="GO" id="GO:0008080">
    <property type="term" value="F:N-acetyltransferase activity"/>
    <property type="evidence" value="ECO:0007669"/>
    <property type="project" value="InterPro"/>
</dbReference>
<keyword evidence="3" id="KW-1185">Reference proteome</keyword>
<feature type="domain" description="N-acetyltransferase" evidence="1">
    <location>
        <begin position="7"/>
        <end position="155"/>
    </location>
</feature>
<evidence type="ECO:0000313" key="2">
    <source>
        <dbReference type="EMBL" id="WIT13464.1"/>
    </source>
</evidence>
<dbReference type="PANTHER" id="PTHR13538:SF4">
    <property type="entry name" value="N-ALPHA-ACETYLTRANSFERASE 80"/>
    <property type="match status" value="1"/>
</dbReference>
<proteinExistence type="predicted"/>